<dbReference type="InterPro" id="IPR023194">
    <property type="entry name" value="eIF3-like_dom_sf"/>
</dbReference>
<dbReference type="GO" id="GO:0003743">
    <property type="term" value="F:translation initiation factor activity"/>
    <property type="evidence" value="ECO:0007669"/>
    <property type="project" value="UniProtKB-KW"/>
</dbReference>
<feature type="compositionally biased region" description="Acidic residues" evidence="5">
    <location>
        <begin position="22"/>
        <end position="41"/>
    </location>
</feature>
<dbReference type="OrthoDB" id="20381at2759"/>
<reference evidence="6 7" key="1">
    <citation type="submission" date="2016-08" db="EMBL/GenBank/DDBJ databases">
        <title>A Parts List for Fungal Cellulosomes Revealed by Comparative Genomics.</title>
        <authorList>
            <consortium name="DOE Joint Genome Institute"/>
            <person name="Haitjema C.H."/>
            <person name="Gilmore S.P."/>
            <person name="Henske J.K."/>
            <person name="Solomon K.V."/>
            <person name="De Groot R."/>
            <person name="Kuo A."/>
            <person name="Mondo S.J."/>
            <person name="Salamov A.A."/>
            <person name="Labutti K."/>
            <person name="Zhao Z."/>
            <person name="Chiniquy J."/>
            <person name="Barry K."/>
            <person name="Brewer H.M."/>
            <person name="Purvine S.O."/>
            <person name="Wright A.T."/>
            <person name="Boxma B."/>
            <person name="Van Alen T."/>
            <person name="Hackstein J.H."/>
            <person name="Baker S.E."/>
            <person name="Grigoriev I.V."/>
            <person name="O'Malley M.A."/>
        </authorList>
    </citation>
    <scope>NUCLEOTIDE SEQUENCE [LARGE SCALE GENOMIC DNA]</scope>
    <source>
        <strain evidence="6 7">G1</strain>
    </source>
</reference>
<feature type="compositionally biased region" description="Basic and acidic residues" evidence="5">
    <location>
        <begin position="73"/>
        <end position="92"/>
    </location>
</feature>
<dbReference type="Gene3D" id="1.10.246.60">
    <property type="entry name" value="Eukaryotic translation initiation factor 3 like domains"/>
    <property type="match status" value="1"/>
</dbReference>
<evidence type="ECO:0000313" key="6">
    <source>
        <dbReference type="EMBL" id="ORY23716.1"/>
    </source>
</evidence>
<keyword evidence="2 6" id="KW-0396">Initiation factor</keyword>
<keyword evidence="7" id="KW-1185">Reference proteome</keyword>
<organism evidence="6 7">
    <name type="scientific">Neocallimastix californiae</name>
    <dbReference type="NCBI Taxonomy" id="1754190"/>
    <lineage>
        <taxon>Eukaryota</taxon>
        <taxon>Fungi</taxon>
        <taxon>Fungi incertae sedis</taxon>
        <taxon>Chytridiomycota</taxon>
        <taxon>Chytridiomycota incertae sedis</taxon>
        <taxon>Neocallimastigomycetes</taxon>
        <taxon>Neocallimastigales</taxon>
        <taxon>Neocallimastigaceae</taxon>
        <taxon>Neocallimastix</taxon>
    </lineage>
</organism>
<evidence type="ECO:0000313" key="7">
    <source>
        <dbReference type="Proteomes" id="UP000193920"/>
    </source>
</evidence>
<evidence type="ECO:0000256" key="1">
    <source>
        <dbReference type="ARBA" id="ARBA00022490"/>
    </source>
</evidence>
<name>A0A1Y2AMJ2_9FUNG</name>
<dbReference type="InterPro" id="IPR013906">
    <property type="entry name" value="eIF3j"/>
</dbReference>
<dbReference type="GO" id="GO:0005852">
    <property type="term" value="C:eukaryotic translation initiation factor 3 complex"/>
    <property type="evidence" value="ECO:0007669"/>
    <property type="project" value="InterPro"/>
</dbReference>
<dbReference type="Pfam" id="PF08597">
    <property type="entry name" value="eIF3_subunit"/>
    <property type="match status" value="1"/>
</dbReference>
<dbReference type="PANTHER" id="PTHR21681">
    <property type="entry name" value="EUKARYOTIC TRANSLATION INITIATION FACTOR 3 SUBUNIT J"/>
    <property type="match status" value="1"/>
</dbReference>
<gene>
    <name evidence="6" type="ORF">LY90DRAFT_675422</name>
</gene>
<comment type="caution">
    <text evidence="6">The sequence shown here is derived from an EMBL/GenBank/DDBJ whole genome shotgun (WGS) entry which is preliminary data.</text>
</comment>
<evidence type="ECO:0000256" key="2">
    <source>
        <dbReference type="ARBA" id="ARBA00022540"/>
    </source>
</evidence>
<feature type="compositionally biased region" description="Basic residues" evidence="5">
    <location>
        <begin position="59"/>
        <end position="71"/>
    </location>
</feature>
<evidence type="ECO:0000256" key="5">
    <source>
        <dbReference type="SAM" id="MobiDB-lite"/>
    </source>
</evidence>
<dbReference type="PANTHER" id="PTHR21681:SF0">
    <property type="entry name" value="EUKARYOTIC TRANSLATION INITIATION FACTOR 3 SUBUNIT J"/>
    <property type="match status" value="1"/>
</dbReference>
<dbReference type="STRING" id="1754190.A0A1Y2AMJ2"/>
<evidence type="ECO:0000256" key="3">
    <source>
        <dbReference type="ARBA" id="ARBA00022917"/>
    </source>
</evidence>
<keyword evidence="1" id="KW-0963">Cytoplasm</keyword>
<dbReference type="EMBL" id="MCOG01000230">
    <property type="protein sequence ID" value="ORY23716.1"/>
    <property type="molecule type" value="Genomic_DNA"/>
</dbReference>
<protein>
    <recommendedName>
        <fullName evidence="4">Eukaryotic translation initiation factor 3 30 kDa subunit</fullName>
    </recommendedName>
</protein>
<proteinExistence type="predicted"/>
<dbReference type="AlphaFoldDB" id="A0A1Y2AMJ2"/>
<dbReference type="Proteomes" id="UP000193920">
    <property type="component" value="Unassembled WGS sequence"/>
</dbReference>
<sequence length="262" mass="30688">MDDWENEDFDNIKLPAVKNQWDDEDVESEEEIKESWDDSDEEKPKPKPVSPKPAPKINPKQHGKKLTKAQQRKASEEKKAKEKKLREEFENETLEQRKLREARIVQEADFQNTLDLFGADAIVDNKGISDDIFGDDDNDNDNNDAEKEKKVFIEEIKPKTKEDFVKYAETVYEELSRYDKNQFYNAMLDTLLKKISEPMEIANVRKLISTLQLEITNKQKAQAKKKKTPKKATIKQAYDNDIISDDIKYNYYDDGADDYDFM</sequence>
<keyword evidence="3" id="KW-0648">Protein biosynthesis</keyword>
<feature type="compositionally biased region" description="Pro residues" evidence="5">
    <location>
        <begin position="47"/>
        <end position="56"/>
    </location>
</feature>
<accession>A0A1Y2AMJ2</accession>
<feature type="region of interest" description="Disordered" evidence="5">
    <location>
        <begin position="1"/>
        <end position="92"/>
    </location>
</feature>
<evidence type="ECO:0000256" key="4">
    <source>
        <dbReference type="ARBA" id="ARBA00029904"/>
    </source>
</evidence>